<evidence type="ECO:0000256" key="13">
    <source>
        <dbReference type="ARBA" id="ARBA00023136"/>
    </source>
</evidence>
<evidence type="ECO:0000256" key="2">
    <source>
        <dbReference type="ARBA" id="ARBA00004651"/>
    </source>
</evidence>
<feature type="transmembrane region" description="Helical" evidence="19">
    <location>
        <begin position="105"/>
        <end position="131"/>
    </location>
</feature>
<comment type="pathway">
    <text evidence="3 19">Cofactor biosynthesis; adenosylcobalamin biosynthesis; adenosylcobalamin from cob(II)yrinate a,c-diamide: step 7/7.</text>
</comment>
<comment type="similarity">
    <text evidence="4 19">Belongs to the CobS family.</text>
</comment>
<keyword evidence="13 19" id="KW-0472">Membrane</keyword>
<feature type="transmembrane region" description="Helical" evidence="19">
    <location>
        <begin position="196"/>
        <end position="217"/>
    </location>
</feature>
<reference evidence="20" key="1">
    <citation type="submission" date="2019-02" db="EMBL/GenBank/DDBJ databases">
        <title>Halonotius sp. a new haloarchaeum isolated from saline soil.</title>
        <authorList>
            <person name="Duran-Viseras A."/>
            <person name="Sanchez-Porro C."/>
            <person name="Ventosa A."/>
        </authorList>
    </citation>
    <scope>NUCLEOTIDE SEQUENCE</scope>
    <source>
        <strain evidence="20">F15B</strain>
    </source>
</reference>
<evidence type="ECO:0000256" key="1">
    <source>
        <dbReference type="ARBA" id="ARBA00001946"/>
    </source>
</evidence>
<keyword evidence="21" id="KW-1185">Reference proteome</keyword>
<evidence type="ECO:0000256" key="4">
    <source>
        <dbReference type="ARBA" id="ARBA00010561"/>
    </source>
</evidence>
<evidence type="ECO:0000256" key="7">
    <source>
        <dbReference type="ARBA" id="ARBA00022475"/>
    </source>
</evidence>
<evidence type="ECO:0000256" key="19">
    <source>
        <dbReference type="HAMAP-Rule" id="MF_00719"/>
    </source>
</evidence>
<dbReference type="Proteomes" id="UP000705823">
    <property type="component" value="Unassembled WGS sequence"/>
</dbReference>
<dbReference type="PANTHER" id="PTHR34148:SF1">
    <property type="entry name" value="ADENOSYLCOBINAMIDE-GDP RIBAZOLETRANSFERASE"/>
    <property type="match status" value="1"/>
</dbReference>
<evidence type="ECO:0000313" key="21">
    <source>
        <dbReference type="Proteomes" id="UP000705823"/>
    </source>
</evidence>
<keyword evidence="7 19" id="KW-1003">Cell membrane</keyword>
<dbReference type="HAMAP" id="MF_00719">
    <property type="entry name" value="CobS"/>
    <property type="match status" value="1"/>
</dbReference>
<evidence type="ECO:0000313" key="20">
    <source>
        <dbReference type="EMBL" id="TQQ83875.1"/>
    </source>
</evidence>
<comment type="subcellular location">
    <subcellularLocation>
        <location evidence="2 19">Cell membrane</location>
        <topology evidence="2 19">Multi-pass membrane protein</topology>
    </subcellularLocation>
</comment>
<dbReference type="InterPro" id="IPR003805">
    <property type="entry name" value="CobS"/>
</dbReference>
<organism evidence="20 21">
    <name type="scientific">Halonotius terrestris</name>
    <dbReference type="NCBI Taxonomy" id="2487750"/>
    <lineage>
        <taxon>Archaea</taxon>
        <taxon>Methanobacteriati</taxon>
        <taxon>Methanobacteriota</taxon>
        <taxon>Stenosarchaea group</taxon>
        <taxon>Halobacteria</taxon>
        <taxon>Halobacteriales</taxon>
        <taxon>Haloferacaceae</taxon>
        <taxon>Halonotius</taxon>
    </lineage>
</organism>
<evidence type="ECO:0000256" key="3">
    <source>
        <dbReference type="ARBA" id="ARBA00004663"/>
    </source>
</evidence>
<comment type="catalytic activity">
    <reaction evidence="18 19">
        <text>alpha-ribazole 5'-phosphate + adenosylcob(III)inamide-GDP = adenosylcob(III)alamin 5'-phosphate + GMP + H(+)</text>
        <dbReference type="Rhea" id="RHEA:23560"/>
        <dbReference type="ChEBI" id="CHEBI:15378"/>
        <dbReference type="ChEBI" id="CHEBI:57918"/>
        <dbReference type="ChEBI" id="CHEBI:58115"/>
        <dbReference type="ChEBI" id="CHEBI:60487"/>
        <dbReference type="ChEBI" id="CHEBI:60493"/>
        <dbReference type="EC" id="2.7.8.26"/>
    </reaction>
</comment>
<dbReference type="GO" id="GO:0009236">
    <property type="term" value="P:cobalamin biosynthetic process"/>
    <property type="evidence" value="ECO:0007669"/>
    <property type="project" value="UniProtKB-UniRule"/>
</dbReference>
<evidence type="ECO:0000256" key="12">
    <source>
        <dbReference type="ARBA" id="ARBA00022989"/>
    </source>
</evidence>
<evidence type="ECO:0000256" key="18">
    <source>
        <dbReference type="ARBA" id="ARBA00049504"/>
    </source>
</evidence>
<dbReference type="GO" id="GO:0051073">
    <property type="term" value="F:adenosylcobinamide-GDP ribazoletransferase activity"/>
    <property type="evidence" value="ECO:0007669"/>
    <property type="project" value="UniProtKB-UniRule"/>
</dbReference>
<feature type="transmembrane region" description="Helical" evidence="19">
    <location>
        <begin position="137"/>
        <end position="157"/>
    </location>
</feature>
<evidence type="ECO:0000256" key="16">
    <source>
        <dbReference type="ARBA" id="ARBA00032853"/>
    </source>
</evidence>
<dbReference type="NCBIfam" id="TIGR00317">
    <property type="entry name" value="cobS"/>
    <property type="match status" value="1"/>
</dbReference>
<name>A0A8J8TD16_9EURY</name>
<dbReference type="GO" id="GO:0008818">
    <property type="term" value="F:cobalamin 5'-phosphate synthase activity"/>
    <property type="evidence" value="ECO:0007669"/>
    <property type="project" value="UniProtKB-UniRule"/>
</dbReference>
<evidence type="ECO:0000256" key="11">
    <source>
        <dbReference type="ARBA" id="ARBA00022842"/>
    </source>
</evidence>
<comment type="cofactor">
    <cofactor evidence="1 19">
        <name>Mg(2+)</name>
        <dbReference type="ChEBI" id="CHEBI:18420"/>
    </cofactor>
</comment>
<accession>A0A8J8TD16</accession>
<gene>
    <name evidence="19 20" type="primary">cobS</name>
    <name evidence="20" type="ORF">EGH24_02610</name>
</gene>
<protein>
    <recommendedName>
        <fullName evidence="6 19">Adenosylcobinamide-GDP ribazoletransferase</fullName>
        <ecNumber evidence="5 19">2.7.8.26</ecNumber>
    </recommendedName>
    <alternativeName>
        <fullName evidence="16 19">Cobalamin synthase</fullName>
    </alternativeName>
    <alternativeName>
        <fullName evidence="15 19">Cobalamin-5'-phosphate synthase</fullName>
    </alternativeName>
</protein>
<sequence>MLAVGRAIRGAVGFLTRIPVGGGEADWEAFRRAAYSLPLVGYLVGGLVGSVFFLPVQPPTLVAAYLVGLYLITGVTHADGLADLGDALAVHGDVDRTREVLKDSATGVGGALLLGVTLLVLALGVLSFAGIGSWRAFRLVVAAEVGAKLGMALLACYGRPAHDGLGAQLVGELSYRAFGPALLVSLPAVAAAPEGLAIALLAAVATGPAVGLAVLTWGHRTLDGVSGDLLGATNEMARALALHVGVSVWILT</sequence>
<keyword evidence="8 19" id="KW-0169">Cobalamin biosynthesis</keyword>
<evidence type="ECO:0000256" key="9">
    <source>
        <dbReference type="ARBA" id="ARBA00022679"/>
    </source>
</evidence>
<evidence type="ECO:0000256" key="8">
    <source>
        <dbReference type="ARBA" id="ARBA00022573"/>
    </source>
</evidence>
<dbReference type="Pfam" id="PF02654">
    <property type="entry name" value="CobS"/>
    <property type="match status" value="1"/>
</dbReference>
<feature type="transmembrane region" description="Helical" evidence="19">
    <location>
        <begin position="39"/>
        <end position="56"/>
    </location>
</feature>
<keyword evidence="10 19" id="KW-0812">Transmembrane</keyword>
<dbReference type="OrthoDB" id="11748at2157"/>
<dbReference type="EMBL" id="RKLU01000001">
    <property type="protein sequence ID" value="TQQ83875.1"/>
    <property type="molecule type" value="Genomic_DNA"/>
</dbReference>
<dbReference type="PANTHER" id="PTHR34148">
    <property type="entry name" value="ADENOSYLCOBINAMIDE-GDP RIBAZOLETRANSFERASE"/>
    <property type="match status" value="1"/>
</dbReference>
<evidence type="ECO:0000256" key="10">
    <source>
        <dbReference type="ARBA" id="ARBA00022692"/>
    </source>
</evidence>
<keyword evidence="11 19" id="KW-0460">Magnesium</keyword>
<evidence type="ECO:0000256" key="17">
    <source>
        <dbReference type="ARBA" id="ARBA00048623"/>
    </source>
</evidence>
<dbReference type="EC" id="2.7.8.26" evidence="5 19"/>
<evidence type="ECO:0000256" key="6">
    <source>
        <dbReference type="ARBA" id="ARBA00015850"/>
    </source>
</evidence>
<keyword evidence="12 19" id="KW-1133">Transmembrane helix</keyword>
<comment type="catalytic activity">
    <reaction evidence="17 19">
        <text>alpha-ribazole + adenosylcob(III)inamide-GDP = adenosylcob(III)alamin + GMP + H(+)</text>
        <dbReference type="Rhea" id="RHEA:16049"/>
        <dbReference type="ChEBI" id="CHEBI:10329"/>
        <dbReference type="ChEBI" id="CHEBI:15378"/>
        <dbReference type="ChEBI" id="CHEBI:18408"/>
        <dbReference type="ChEBI" id="CHEBI:58115"/>
        <dbReference type="ChEBI" id="CHEBI:60487"/>
        <dbReference type="EC" id="2.7.8.26"/>
    </reaction>
</comment>
<evidence type="ECO:0000256" key="5">
    <source>
        <dbReference type="ARBA" id="ARBA00013200"/>
    </source>
</evidence>
<dbReference type="AlphaFoldDB" id="A0A8J8TD16"/>
<proteinExistence type="inferred from homology"/>
<keyword evidence="9 19" id="KW-0808">Transferase</keyword>
<dbReference type="UniPathway" id="UPA00148">
    <property type="reaction ID" value="UER00238"/>
</dbReference>
<evidence type="ECO:0000256" key="14">
    <source>
        <dbReference type="ARBA" id="ARBA00025228"/>
    </source>
</evidence>
<evidence type="ECO:0000256" key="15">
    <source>
        <dbReference type="ARBA" id="ARBA00032605"/>
    </source>
</evidence>
<comment type="caution">
    <text evidence="20">The sequence shown here is derived from an EMBL/GenBank/DDBJ whole genome shotgun (WGS) entry which is preliminary data.</text>
</comment>
<comment type="function">
    <text evidence="14 19">Joins adenosylcobinamide-GDP and alpha-ribazole to generate adenosylcobalamin (Ado-cobalamin). Also synthesizes adenosylcobalamin 5'-phosphate from adenosylcobinamide-GDP and alpha-ribazole 5'-phosphate.</text>
</comment>
<dbReference type="GO" id="GO:0005886">
    <property type="term" value="C:plasma membrane"/>
    <property type="evidence" value="ECO:0007669"/>
    <property type="project" value="UniProtKB-SubCell"/>
</dbReference>